<evidence type="ECO:0000313" key="2">
    <source>
        <dbReference type="EMBL" id="KAK4535557.1"/>
    </source>
</evidence>
<feature type="region of interest" description="Disordered" evidence="1">
    <location>
        <begin position="256"/>
        <end position="308"/>
    </location>
</feature>
<name>A0AAV9ITB3_CYACA</name>
<feature type="compositionally biased region" description="Low complexity" evidence="1">
    <location>
        <begin position="168"/>
        <end position="184"/>
    </location>
</feature>
<evidence type="ECO:0000256" key="1">
    <source>
        <dbReference type="SAM" id="MobiDB-lite"/>
    </source>
</evidence>
<dbReference type="Proteomes" id="UP001301350">
    <property type="component" value="Unassembled WGS sequence"/>
</dbReference>
<sequence>MDDPHVAGCVAAARYPRRRIWRRPVCPRRPLVECSTAFTCRKRAGEHALRRYRLAVGTESVLRLSPFSTAPAARTEATASASAAWRPVEERVQQPVKAGAGAWRAMEGEAHGGAVSRSGEGEASGGRAISVLEPTRRPRAAAESTALPQLWRRHWARALADAVLEGAAAADSRSPPASESSSAATGVRADRSPVAQPLREPLQPTPRRVADATGAPGGAGGMSRPRGPPADFQRVTVYGMSAEARPPTAASTVWGVADAARRPQRSVATETEKRGGGVATPVAGDECTSSFRSLSSPASPATTSLPSSPTAYRHPLDWMHEVWRAQARSITTQTGESHPRVSVLDGEPRWQAVEVDWRSLQHQRRHGSVAATAVAASCPTPLYGYNGYRVELDDEHHRT</sequence>
<organism evidence="2 3">
    <name type="scientific">Cyanidium caldarium</name>
    <name type="common">Red alga</name>
    <dbReference type="NCBI Taxonomy" id="2771"/>
    <lineage>
        <taxon>Eukaryota</taxon>
        <taxon>Rhodophyta</taxon>
        <taxon>Bangiophyceae</taxon>
        <taxon>Cyanidiales</taxon>
        <taxon>Cyanidiaceae</taxon>
        <taxon>Cyanidium</taxon>
    </lineage>
</organism>
<keyword evidence="3" id="KW-1185">Reference proteome</keyword>
<dbReference type="EMBL" id="JANCYW010000005">
    <property type="protein sequence ID" value="KAK4535557.1"/>
    <property type="molecule type" value="Genomic_DNA"/>
</dbReference>
<feature type="region of interest" description="Disordered" evidence="1">
    <location>
        <begin position="109"/>
        <end position="145"/>
    </location>
</feature>
<gene>
    <name evidence="2" type="ORF">CDCA_CDCA05G1582</name>
</gene>
<reference evidence="2 3" key="1">
    <citation type="submission" date="2022-07" db="EMBL/GenBank/DDBJ databases">
        <title>Genome-wide signatures of adaptation to extreme environments.</title>
        <authorList>
            <person name="Cho C.H."/>
            <person name="Yoon H.S."/>
        </authorList>
    </citation>
    <scope>NUCLEOTIDE SEQUENCE [LARGE SCALE GENOMIC DNA]</scope>
    <source>
        <strain evidence="2 3">DBV 063 E5</strain>
    </source>
</reference>
<proteinExistence type="predicted"/>
<feature type="region of interest" description="Disordered" evidence="1">
    <location>
        <begin position="168"/>
        <end position="232"/>
    </location>
</feature>
<protein>
    <submittedName>
        <fullName evidence="2">Uncharacterized protein</fullName>
    </submittedName>
</protein>
<feature type="compositionally biased region" description="Low complexity" evidence="1">
    <location>
        <begin position="289"/>
        <end position="308"/>
    </location>
</feature>
<accession>A0AAV9ITB3</accession>
<dbReference type="AlphaFoldDB" id="A0AAV9ITB3"/>
<evidence type="ECO:0000313" key="3">
    <source>
        <dbReference type="Proteomes" id="UP001301350"/>
    </source>
</evidence>
<comment type="caution">
    <text evidence="2">The sequence shown here is derived from an EMBL/GenBank/DDBJ whole genome shotgun (WGS) entry which is preliminary data.</text>
</comment>